<dbReference type="eggNOG" id="COG3774">
    <property type="taxonomic scope" value="Bacteria"/>
</dbReference>
<gene>
    <name evidence="2" type="ordered locus">Desmer_4151</name>
</gene>
<evidence type="ECO:0000313" key="2">
    <source>
        <dbReference type="EMBL" id="AFQ45980.1"/>
    </source>
</evidence>
<dbReference type="InterPro" id="IPR051706">
    <property type="entry name" value="Glycosyltransferase_domain"/>
</dbReference>
<dbReference type="HOGENOM" id="CLU_073547_2_0_9"/>
<dbReference type="Proteomes" id="UP000005262">
    <property type="component" value="Chromosome"/>
</dbReference>
<keyword evidence="2" id="KW-0328">Glycosyltransferase</keyword>
<dbReference type="EMBL" id="CP003629">
    <property type="protein sequence ID" value="AFQ45980.1"/>
    <property type="molecule type" value="Genomic_DNA"/>
</dbReference>
<dbReference type="SUPFAM" id="SSF53448">
    <property type="entry name" value="Nucleotide-diphospho-sugar transferases"/>
    <property type="match status" value="1"/>
</dbReference>
<dbReference type="PANTHER" id="PTHR32385">
    <property type="entry name" value="MANNOSYL PHOSPHORYLINOSITOL CERAMIDE SYNTHASE"/>
    <property type="match status" value="1"/>
</dbReference>
<accession>J7IW60</accession>
<dbReference type="KEGG" id="dmi:Desmer_4151"/>
<dbReference type="Gene3D" id="3.90.550.20">
    <property type="match status" value="1"/>
</dbReference>
<sequence length="277" mass="32192">MIPKVIHYCWFGGNPLPELTMRCIESWKKYCPDYVIKEWNESNFKIDCCDYVKEAYEAKKWAFVSDYARFWILFHEGGLYFDTDVELIGNIDDLVSRGPFMGFEVDMADSVPGTVAPGLGLAAEKRNYLYGAILEYYNDIHFRNADGSLNQTTIVKHTTQILQHHGLTNREGIQCVKGIYIYPKEYFCPMDYFTGDTKITNNTRSIHHYQMSWKQKEEIMYHNIERKLGRLIGQKCASIITRIIDFPFRVKKKISTIGLKNTVLYMLKKLGLANKLG</sequence>
<keyword evidence="1 2" id="KW-0808">Transferase</keyword>
<dbReference type="GO" id="GO:0016020">
    <property type="term" value="C:membrane"/>
    <property type="evidence" value="ECO:0007669"/>
    <property type="project" value="GOC"/>
</dbReference>
<reference evidence="3" key="2">
    <citation type="submission" date="2012-08" db="EMBL/GenBank/DDBJ databases">
        <title>Finished genome of Desulfosporosinus meridiei DSM 13257.</title>
        <authorList>
            <person name="Huntemann M."/>
            <person name="Wei C.-L."/>
            <person name="Han J."/>
            <person name="Detter J.C."/>
            <person name="Han C."/>
            <person name="Davenport K."/>
            <person name="Daligault H."/>
            <person name="Erkkila T."/>
            <person name="Gu W."/>
            <person name="Munk A.C.C."/>
            <person name="Teshima H."/>
            <person name="Xu Y."/>
            <person name="Chain P."/>
            <person name="Tapia R."/>
            <person name="Chen A."/>
            <person name="Krypides N."/>
            <person name="Mavromatis K."/>
            <person name="Markowitz V."/>
            <person name="Szeto E."/>
            <person name="Ivanova N."/>
            <person name="Mikhailova N."/>
            <person name="Ovchinnikova G."/>
            <person name="Pagani I."/>
            <person name="Pati A."/>
            <person name="Goodwin L."/>
            <person name="Peters L."/>
            <person name="Pitluck S."/>
            <person name="Woyke T."/>
            <person name="Pester M."/>
            <person name="Spring S."/>
            <person name="Ollivier B."/>
            <person name="Rattei T."/>
            <person name="Klenk H.-P."/>
            <person name="Wagner M."/>
            <person name="Loy A."/>
        </authorList>
    </citation>
    <scope>NUCLEOTIDE SEQUENCE [LARGE SCALE GENOMIC DNA]</scope>
    <source>
        <strain evidence="3">ATCC BAA-275 / DSM 13257 / NCIMB 13706 / S10</strain>
    </source>
</reference>
<proteinExistence type="predicted"/>
<dbReference type="GO" id="GO:0000030">
    <property type="term" value="F:mannosyltransferase activity"/>
    <property type="evidence" value="ECO:0007669"/>
    <property type="project" value="TreeGrafter"/>
</dbReference>
<dbReference type="GO" id="GO:0051999">
    <property type="term" value="P:mannosyl-inositol phosphorylceramide biosynthetic process"/>
    <property type="evidence" value="ECO:0007669"/>
    <property type="project" value="TreeGrafter"/>
</dbReference>
<dbReference type="PANTHER" id="PTHR32385:SF15">
    <property type="entry name" value="INOSITOL PHOSPHOCERAMIDE MANNOSYLTRANSFERASE 1"/>
    <property type="match status" value="1"/>
</dbReference>
<dbReference type="AlphaFoldDB" id="J7IW60"/>
<dbReference type="OrthoDB" id="9802987at2"/>
<reference evidence="2 3" key="1">
    <citation type="journal article" date="2012" name="J. Bacteriol.">
        <title>Complete genome sequences of Desulfosporosinus orientis DSM765T, Desulfosporosinus youngiae DSM17734T, Desulfosporosinus meridiei DSM13257T, and Desulfosporosinus acidiphilus DSM22704T.</title>
        <authorList>
            <person name="Pester M."/>
            <person name="Brambilla E."/>
            <person name="Alazard D."/>
            <person name="Rattei T."/>
            <person name="Weinmaier T."/>
            <person name="Han J."/>
            <person name="Lucas S."/>
            <person name="Lapidus A."/>
            <person name="Cheng J.F."/>
            <person name="Goodwin L."/>
            <person name="Pitluck S."/>
            <person name="Peters L."/>
            <person name="Ovchinnikova G."/>
            <person name="Teshima H."/>
            <person name="Detter J.C."/>
            <person name="Han C.S."/>
            <person name="Tapia R."/>
            <person name="Land M.L."/>
            <person name="Hauser L."/>
            <person name="Kyrpides N.C."/>
            <person name="Ivanova N.N."/>
            <person name="Pagani I."/>
            <person name="Huntmann M."/>
            <person name="Wei C.L."/>
            <person name="Davenport K.W."/>
            <person name="Daligault H."/>
            <person name="Chain P.S."/>
            <person name="Chen A."/>
            <person name="Mavromatis K."/>
            <person name="Markowitz V."/>
            <person name="Szeto E."/>
            <person name="Mikhailova N."/>
            <person name="Pati A."/>
            <person name="Wagner M."/>
            <person name="Woyke T."/>
            <person name="Ollivier B."/>
            <person name="Klenk H.P."/>
            <person name="Spring S."/>
            <person name="Loy A."/>
        </authorList>
    </citation>
    <scope>NUCLEOTIDE SEQUENCE [LARGE SCALE GENOMIC DNA]</scope>
    <source>
        <strain evidence="3">ATCC BAA-275 / DSM 13257 / NCIMB 13706 / S10</strain>
    </source>
</reference>
<name>J7IW60_DESMD</name>
<organism evidence="2 3">
    <name type="scientific">Desulfosporosinus meridiei (strain ATCC BAA-275 / DSM 13257 / KCTC 12902 / NCIMB 13706 / S10)</name>
    <dbReference type="NCBI Taxonomy" id="768704"/>
    <lineage>
        <taxon>Bacteria</taxon>
        <taxon>Bacillati</taxon>
        <taxon>Bacillota</taxon>
        <taxon>Clostridia</taxon>
        <taxon>Eubacteriales</taxon>
        <taxon>Desulfitobacteriaceae</taxon>
        <taxon>Desulfosporosinus</taxon>
    </lineage>
</organism>
<evidence type="ECO:0000313" key="3">
    <source>
        <dbReference type="Proteomes" id="UP000005262"/>
    </source>
</evidence>
<evidence type="ECO:0000256" key="1">
    <source>
        <dbReference type="ARBA" id="ARBA00022679"/>
    </source>
</evidence>
<dbReference type="STRING" id="768704.Desmer_4151"/>
<keyword evidence="3" id="KW-1185">Reference proteome</keyword>
<dbReference type="InterPro" id="IPR007577">
    <property type="entry name" value="GlycoTrfase_DXD_sugar-bd_CS"/>
</dbReference>
<dbReference type="Pfam" id="PF04488">
    <property type="entry name" value="Gly_transf_sug"/>
    <property type="match status" value="1"/>
</dbReference>
<dbReference type="RefSeq" id="WP_014904888.1">
    <property type="nucleotide sequence ID" value="NC_018515.1"/>
</dbReference>
<protein>
    <submittedName>
        <fullName evidence="2">Mannosyltransferase OCH1-like enzyme</fullName>
    </submittedName>
</protein>
<dbReference type="InterPro" id="IPR029044">
    <property type="entry name" value="Nucleotide-diphossugar_trans"/>
</dbReference>